<evidence type="ECO:0000313" key="1">
    <source>
        <dbReference type="EMBL" id="NMG23065.1"/>
    </source>
</evidence>
<dbReference type="EMBL" id="QMEB01000405">
    <property type="protein sequence ID" value="NMG23065.1"/>
    <property type="molecule type" value="Genomic_DNA"/>
</dbReference>
<proteinExistence type="predicted"/>
<reference evidence="1 2" key="1">
    <citation type="submission" date="2018-06" db="EMBL/GenBank/DDBJ databases">
        <title>Comparative genomics of Brasilonema spp. strains.</title>
        <authorList>
            <person name="Alvarenga D.O."/>
            <person name="Fiore M.F."/>
            <person name="Varani A.M."/>
        </authorList>
    </citation>
    <scope>NUCLEOTIDE SEQUENCE [LARGE SCALE GENOMIC DNA]</scope>
    <source>
        <strain evidence="1 2">SPC951</strain>
    </source>
</reference>
<sequence>YLDTVRIEPLPHKSGNAPKIKEEHYSVLQKLVEENNDSTLEELCVQMELKSQVKISRSGMGKTLQKLKLTRKKTLHAAEQDREIIRTFDANNLVFVDESGVKLAGGSFPRQTLRQHSNDETLCQSI</sequence>
<evidence type="ECO:0000313" key="2">
    <source>
        <dbReference type="Proteomes" id="UP000718564"/>
    </source>
</evidence>
<keyword evidence="2" id="KW-1185">Reference proteome</keyword>
<name>A0ABX1PEY7_9CYAN</name>
<feature type="non-terminal residue" evidence="1">
    <location>
        <position position="1"/>
    </location>
</feature>
<evidence type="ECO:0008006" key="3">
    <source>
        <dbReference type="Google" id="ProtNLM"/>
    </source>
</evidence>
<gene>
    <name evidence="1" type="ORF">DP116_28110</name>
</gene>
<protein>
    <recommendedName>
        <fullName evidence="3">Transposase</fullName>
    </recommendedName>
</protein>
<accession>A0ABX1PEY7</accession>
<comment type="caution">
    <text evidence="1">The sequence shown here is derived from an EMBL/GenBank/DDBJ whole genome shotgun (WGS) entry which is preliminary data.</text>
</comment>
<organism evidence="1 2">
    <name type="scientific">Brasilonema bromeliae SPC951</name>
    <dbReference type="NCBI Taxonomy" id="385972"/>
    <lineage>
        <taxon>Bacteria</taxon>
        <taxon>Bacillati</taxon>
        <taxon>Cyanobacteriota</taxon>
        <taxon>Cyanophyceae</taxon>
        <taxon>Nostocales</taxon>
        <taxon>Scytonemataceae</taxon>
        <taxon>Brasilonema</taxon>
        <taxon>Bromeliae group (in: Brasilonema)</taxon>
    </lineage>
</organism>
<dbReference type="Proteomes" id="UP000718564">
    <property type="component" value="Unassembled WGS sequence"/>
</dbReference>